<dbReference type="RefSeq" id="WP_377460435.1">
    <property type="nucleotide sequence ID" value="NZ_JBHLUB010000032.1"/>
</dbReference>
<dbReference type="InterPro" id="IPR037069">
    <property type="entry name" value="AcylCoA_DH/ox_N_sf"/>
</dbReference>
<keyword evidence="1" id="KW-0560">Oxidoreductase</keyword>
<dbReference type="Gene3D" id="2.40.110.10">
    <property type="entry name" value="Butyryl-CoA Dehydrogenase, subunit A, domain 2"/>
    <property type="match status" value="1"/>
</dbReference>
<protein>
    <submittedName>
        <fullName evidence="4">Acyl-CoA dehydrogenase family protein</fullName>
    </submittedName>
</protein>
<dbReference type="Pfam" id="PF08028">
    <property type="entry name" value="Acyl-CoA_dh_2"/>
    <property type="match status" value="1"/>
</dbReference>
<keyword evidence="5" id="KW-1185">Reference proteome</keyword>
<dbReference type="SUPFAM" id="SSF47203">
    <property type="entry name" value="Acyl-CoA dehydrogenase C-terminal domain-like"/>
    <property type="match status" value="1"/>
</dbReference>
<organism evidence="4 5">
    <name type="scientific">Micrococcoides hystricis</name>
    <dbReference type="NCBI Taxonomy" id="1572761"/>
    <lineage>
        <taxon>Bacteria</taxon>
        <taxon>Bacillati</taxon>
        <taxon>Actinomycetota</taxon>
        <taxon>Actinomycetes</taxon>
        <taxon>Micrococcales</taxon>
        <taxon>Micrococcaceae</taxon>
        <taxon>Micrococcoides</taxon>
    </lineage>
</organism>
<evidence type="ECO:0000313" key="5">
    <source>
        <dbReference type="Proteomes" id="UP001589862"/>
    </source>
</evidence>
<dbReference type="InterPro" id="IPR013786">
    <property type="entry name" value="AcylCoA_DH/ox_N"/>
</dbReference>
<dbReference type="InterPro" id="IPR009100">
    <property type="entry name" value="AcylCoA_DH/oxidase_NM_dom_sf"/>
</dbReference>
<dbReference type="Gene3D" id="1.20.140.10">
    <property type="entry name" value="Butyryl-CoA Dehydrogenase, subunit A, domain 3"/>
    <property type="match status" value="1"/>
</dbReference>
<dbReference type="PANTHER" id="PTHR43884:SF12">
    <property type="entry name" value="ISOVALERYL-COA DEHYDROGENASE, MITOCHONDRIAL-RELATED"/>
    <property type="match status" value="1"/>
</dbReference>
<dbReference type="InterPro" id="IPR036250">
    <property type="entry name" value="AcylCo_DH-like_C"/>
</dbReference>
<dbReference type="PIRSF" id="PIRSF016578">
    <property type="entry name" value="HsaA"/>
    <property type="match status" value="1"/>
</dbReference>
<evidence type="ECO:0000259" key="3">
    <source>
        <dbReference type="Pfam" id="PF08028"/>
    </source>
</evidence>
<name>A0ABV6PCQ5_9MICC</name>
<dbReference type="Proteomes" id="UP001589862">
    <property type="component" value="Unassembled WGS sequence"/>
</dbReference>
<evidence type="ECO:0000313" key="4">
    <source>
        <dbReference type="EMBL" id="MFC0582904.1"/>
    </source>
</evidence>
<evidence type="ECO:0000256" key="1">
    <source>
        <dbReference type="ARBA" id="ARBA00023002"/>
    </source>
</evidence>
<evidence type="ECO:0000259" key="2">
    <source>
        <dbReference type="Pfam" id="PF02771"/>
    </source>
</evidence>
<feature type="domain" description="Acyl-CoA dehydrogenase/oxidase N-terminal" evidence="2">
    <location>
        <begin position="34"/>
        <end position="118"/>
    </location>
</feature>
<dbReference type="SUPFAM" id="SSF56645">
    <property type="entry name" value="Acyl-CoA dehydrogenase NM domain-like"/>
    <property type="match status" value="1"/>
</dbReference>
<dbReference type="PANTHER" id="PTHR43884">
    <property type="entry name" value="ACYL-COA DEHYDROGENASE"/>
    <property type="match status" value="1"/>
</dbReference>
<feature type="domain" description="Acyl-CoA dehydrogenase C-terminal" evidence="3">
    <location>
        <begin position="249"/>
        <end position="383"/>
    </location>
</feature>
<proteinExistence type="predicted"/>
<reference evidence="4 5" key="1">
    <citation type="submission" date="2024-09" db="EMBL/GenBank/DDBJ databases">
        <authorList>
            <person name="Sun Q."/>
            <person name="Mori K."/>
        </authorList>
    </citation>
    <scope>NUCLEOTIDE SEQUENCE [LARGE SCALE GENOMIC DNA]</scope>
    <source>
        <strain evidence="4 5">NCAIM B.02604</strain>
    </source>
</reference>
<dbReference type="EMBL" id="JBHLUB010000032">
    <property type="protein sequence ID" value="MFC0582904.1"/>
    <property type="molecule type" value="Genomic_DNA"/>
</dbReference>
<dbReference type="InterPro" id="IPR046373">
    <property type="entry name" value="Acyl-CoA_Oxase/DH_mid-dom_sf"/>
</dbReference>
<accession>A0ABV6PCQ5</accession>
<dbReference type="InterPro" id="IPR013107">
    <property type="entry name" value="Acyl-CoA_DH_C"/>
</dbReference>
<dbReference type="Gene3D" id="1.10.540.10">
    <property type="entry name" value="Acyl-CoA dehydrogenase/oxidase, N-terminal domain"/>
    <property type="match status" value="1"/>
</dbReference>
<comment type="caution">
    <text evidence="4">The sequence shown here is derived from an EMBL/GenBank/DDBJ whole genome shotgun (WGS) entry which is preliminary data.</text>
</comment>
<dbReference type="Pfam" id="PF02771">
    <property type="entry name" value="Acyl-CoA_dh_N"/>
    <property type="match status" value="1"/>
</dbReference>
<sequence length="408" mass="44324">MTQSPSSPTQTMEDLLRTRHELTQRASKLVPLLREKAAQAEKERRVPQTVIDSLEDAGLFRICAPLKRGGYQADIRTYMDVNSEIARGCGSTSWVTFISNMISWMIRFFPEEVQDEVYAKGPDTRFIAPLAPTSTAERVEGGYKVNGRWAFSSGSLHADWAFAAAPLPQEDGSVEGGVVLFQMTDATVEDTWFAAGMKASGSNTVVVEGLFVPQCHTMKLSELMGRNALGDTGRGPTYGQAWAVSATIAVAAPIIGLAKAALELTQERLNSGGKRISYSEVVDARHNSAMQMQMSEAATLILIGEKTIKGGCDHIVNSAAAEVEIPVINRVRLRAELGVAIRHPRDAVDLLLSVQGASAFMDGNPLQRIWGDLEVGSRHGMLSPEVPAEIYGRLLFDEEDAVQQSAFI</sequence>
<gene>
    <name evidence="4" type="ORF">ACFFFR_11045</name>
</gene>